<keyword evidence="1" id="KW-0812">Transmembrane</keyword>
<keyword evidence="1" id="KW-1133">Transmembrane helix</keyword>
<dbReference type="eggNOG" id="arCOG11998">
    <property type="taxonomic scope" value="Archaea"/>
</dbReference>
<evidence type="ECO:0000256" key="1">
    <source>
        <dbReference type="SAM" id="Phobius"/>
    </source>
</evidence>
<name>L0HGK9_METFS</name>
<sequence precursor="true">MIVRNNIPWSEHRHQNSTKLSVSFFFVAVIVILLLALPVSAAAEDRVMVNYTFIDENSVTPRDFTGLKESHFGLSNGVVAYHKGQTIYTWDSRTKETRTLEIPPVSNYHTKIQTLDITEGKVYYVFHKNKVRALRGSEGGLYVFDGKNNTLITPFSHHDILSLIADNNRILFLDATNYQKPLDVMKTKVSGAELLVYSPDRGDITKIDNLSDIDDPSGFGGNTIVTATYSIGWGSSYEVIRRHPGDGLALFTLAGSPGNLSVTQISIPSGTNIGSSGGIVGFDPDCFSEDYFVWKKTTGIRTPAYHSVLYLTDLRTLKNVVLAETDGAFSDYLYAVDGDYVIYGRTLYHIPTGTKTELSFNGELDKLFDAGLGELLNNKTLEIDIIRFNDEGLLIRTYPKVEDAGYSGKSQLFFADLGPVIHAGEHVQPVTLSPVIPTTQQGETTPAPVSLLIPGFALVVIGMIVLMRKRRE</sequence>
<accession>L0HGK9</accession>
<feature type="transmembrane region" description="Helical" evidence="1">
    <location>
        <begin position="20"/>
        <end position="43"/>
    </location>
</feature>
<protein>
    <submittedName>
        <fullName evidence="2">Uncharacterized protein</fullName>
    </submittedName>
</protein>
<evidence type="ECO:0000313" key="2">
    <source>
        <dbReference type="EMBL" id="AGB02931.1"/>
    </source>
</evidence>
<dbReference type="InParanoid" id="L0HGK9"/>
<dbReference type="HOGENOM" id="CLU_619136_0_0_2"/>
<dbReference type="KEGG" id="mfo:Metfor_1913"/>
<organism evidence="2 3">
    <name type="scientific">Methanoregula formicica (strain DSM 22288 / NBRC 105244 / SMSP)</name>
    <dbReference type="NCBI Taxonomy" id="593750"/>
    <lineage>
        <taxon>Archaea</taxon>
        <taxon>Methanobacteriati</taxon>
        <taxon>Methanobacteriota</taxon>
        <taxon>Stenosarchaea group</taxon>
        <taxon>Methanomicrobia</taxon>
        <taxon>Methanomicrobiales</taxon>
        <taxon>Methanoregulaceae</taxon>
        <taxon>Methanoregula</taxon>
    </lineage>
</organism>
<feature type="transmembrane region" description="Helical" evidence="1">
    <location>
        <begin position="447"/>
        <end position="467"/>
    </location>
</feature>
<dbReference type="EMBL" id="CP003167">
    <property type="protein sequence ID" value="AGB02931.1"/>
    <property type="molecule type" value="Genomic_DNA"/>
</dbReference>
<reference evidence="3" key="1">
    <citation type="submission" date="2011-12" db="EMBL/GenBank/DDBJ databases">
        <title>Complete sequence of Methanoregula formicicum SMSP.</title>
        <authorList>
            <person name="Lucas S."/>
            <person name="Han J."/>
            <person name="Lapidus A."/>
            <person name="Cheng J.-F."/>
            <person name="Goodwin L."/>
            <person name="Pitluck S."/>
            <person name="Peters L."/>
            <person name="Ovchinnikova G."/>
            <person name="Teshima H."/>
            <person name="Detter J.C."/>
            <person name="Han C."/>
            <person name="Tapia R."/>
            <person name="Land M."/>
            <person name="Hauser L."/>
            <person name="Kyrpides N."/>
            <person name="Ivanova N."/>
            <person name="Pagani I."/>
            <person name="Imachi H."/>
            <person name="Tamaki H."/>
            <person name="Sekiguchi Y."/>
            <person name="Kamagata Y."/>
            <person name="Cadillo-Quiroz H."/>
            <person name="Zinder S."/>
            <person name="Liu W.-T."/>
            <person name="Woyke T."/>
        </authorList>
    </citation>
    <scope>NUCLEOTIDE SEQUENCE [LARGE SCALE GENOMIC DNA]</scope>
    <source>
        <strain evidence="3">DSM 22288 / NBRC 105244 / SMSP</strain>
    </source>
</reference>
<keyword evidence="3" id="KW-1185">Reference proteome</keyword>
<dbReference type="Proteomes" id="UP000010824">
    <property type="component" value="Chromosome"/>
</dbReference>
<gene>
    <name evidence="2" type="ordered locus">Metfor_1913</name>
</gene>
<proteinExistence type="predicted"/>
<reference evidence="2 3" key="2">
    <citation type="journal article" date="2014" name="Genome Announc.">
        <title>Complete Genome Sequence of Methanoregula formicica SMSPT, a Mesophilic Hydrogenotrophic Methanogen Isolated from a Methanogenic Upflow Anaerobic Sludge Blanket Reactor.</title>
        <authorList>
            <person name="Yamamoto K."/>
            <person name="Tamaki H."/>
            <person name="Cadillo-Quiroz H."/>
            <person name="Imachi H."/>
            <person name="Kyrpides N."/>
            <person name="Woyke T."/>
            <person name="Goodwin L."/>
            <person name="Zinder S.H."/>
            <person name="Kamagata Y."/>
            <person name="Liu W.T."/>
        </authorList>
    </citation>
    <scope>NUCLEOTIDE SEQUENCE [LARGE SCALE GENOMIC DNA]</scope>
    <source>
        <strain evidence="3">DSM 22288 / NBRC 105244 / SMSP</strain>
    </source>
</reference>
<dbReference type="AlphaFoldDB" id="L0HGK9"/>
<evidence type="ECO:0000313" key="3">
    <source>
        <dbReference type="Proteomes" id="UP000010824"/>
    </source>
</evidence>
<keyword evidence="1" id="KW-0472">Membrane</keyword>